<sequence>MDKESVFSLSYEQLTREAEEAISKCDLNRDGIFYNRELSKASEVLLFWHRLAILGYQGVTGNERVEADLQRLKALIFGKEDRVS</sequence>
<evidence type="ECO:0000313" key="1">
    <source>
        <dbReference type="EMBL" id="MPQ54190.1"/>
    </source>
</evidence>
<keyword evidence="2" id="KW-1185">Reference proteome</keyword>
<reference evidence="1 2" key="1">
    <citation type="submission" date="2019-10" db="EMBL/GenBank/DDBJ databases">
        <title>Characterization of a new Citrobacter species.</title>
        <authorList>
            <person name="Goncalves Ribeiro T."/>
            <person name="Izdebski R."/>
            <person name="Urbanowicz P."/>
            <person name="Carmeli Y."/>
            <person name="Gniadkowski M."/>
            <person name="Peixe L."/>
        </authorList>
    </citation>
    <scope>NUCLEOTIDE SEQUENCE [LARGE SCALE GENOMIC DNA]</scope>
    <source>
        <strain evidence="1 2">NMI7905_11</strain>
    </source>
</reference>
<organism evidence="1 2">
    <name type="scientific">Citrobacter telavivensis</name>
    <dbReference type="NCBI Taxonomy" id="2653932"/>
    <lineage>
        <taxon>Bacteria</taxon>
        <taxon>Pseudomonadati</taxon>
        <taxon>Pseudomonadota</taxon>
        <taxon>Gammaproteobacteria</taxon>
        <taxon>Enterobacterales</taxon>
        <taxon>Enterobacteriaceae</taxon>
        <taxon>Citrobacter</taxon>
    </lineage>
</organism>
<comment type="caution">
    <text evidence="1">The sequence shown here is derived from an EMBL/GenBank/DDBJ whole genome shotgun (WGS) entry which is preliminary data.</text>
</comment>
<evidence type="ECO:0000313" key="2">
    <source>
        <dbReference type="Proteomes" id="UP000475079"/>
    </source>
</evidence>
<proteinExistence type="predicted"/>
<dbReference type="RefSeq" id="WP_048242156.1">
    <property type="nucleotide sequence ID" value="NZ_WHIY01000025.1"/>
</dbReference>
<dbReference type="AlphaFoldDB" id="A0A6L5EI20"/>
<protein>
    <submittedName>
        <fullName evidence="1">Uncharacterized protein</fullName>
    </submittedName>
</protein>
<name>A0A6L5EI20_9ENTR</name>
<accession>A0A6L5EI20</accession>
<gene>
    <name evidence="1" type="ORF">GBB84_25215</name>
</gene>
<dbReference type="EMBL" id="WHIY01000025">
    <property type="protein sequence ID" value="MPQ54190.1"/>
    <property type="molecule type" value="Genomic_DNA"/>
</dbReference>
<dbReference type="Proteomes" id="UP000475079">
    <property type="component" value="Unassembled WGS sequence"/>
</dbReference>